<sequence length="227" mass="24328">MGGCRSGAHNSPARGSSGWGRQSRSGRRRLHAGTVTDMGGLWHRSQRAHVAALQAAPSATLCEAAAVPSSSAGCPACVWPLGATAAPSAWWTPRWGVWSVAWQGHNAMASAAHNRQGSKANSNHSRYRRMPPNGTRMRPTVYVPHRIGGWPTSSLVTSRGGYAASALAALSAPVCQCGQGAGSGRVCPGPERRTPRRATADAPGRSSRWPRRRWLRPRRCRYTPSRH</sequence>
<accession>A0A554XBS8</accession>
<name>A0A554XBS8_9BURK</name>
<dbReference type="EMBL" id="VJON01000030">
    <property type="protein sequence ID" value="TSE33246.1"/>
    <property type="molecule type" value="Genomic_DNA"/>
</dbReference>
<evidence type="ECO:0000256" key="1">
    <source>
        <dbReference type="SAM" id="MobiDB-lite"/>
    </source>
</evidence>
<feature type="region of interest" description="Disordered" evidence="1">
    <location>
        <begin position="113"/>
        <end position="138"/>
    </location>
</feature>
<protein>
    <submittedName>
        <fullName evidence="2">Uncharacterized protein</fullName>
    </submittedName>
</protein>
<feature type="region of interest" description="Disordered" evidence="1">
    <location>
        <begin position="181"/>
        <end position="209"/>
    </location>
</feature>
<evidence type="ECO:0000313" key="3">
    <source>
        <dbReference type="Proteomes" id="UP000318294"/>
    </source>
</evidence>
<proteinExistence type="predicted"/>
<comment type="caution">
    <text evidence="2">The sequence shown here is derived from an EMBL/GenBank/DDBJ whole genome shotgun (WGS) entry which is preliminary data.</text>
</comment>
<reference evidence="2 3" key="1">
    <citation type="submission" date="2019-07" db="EMBL/GenBank/DDBJ databases">
        <title>Tepidimonas charontis SPSP-6 draft genome.</title>
        <authorList>
            <person name="Da Costa M.S."/>
            <person name="Froufe H.J.C."/>
            <person name="Egas C."/>
            <person name="Albuquerque L."/>
        </authorList>
    </citation>
    <scope>NUCLEOTIDE SEQUENCE [LARGE SCALE GENOMIC DNA]</scope>
    <source>
        <strain evidence="2 3">SPSP-6</strain>
    </source>
</reference>
<keyword evidence="3" id="KW-1185">Reference proteome</keyword>
<gene>
    <name evidence="2" type="ORF">Tchar_01835</name>
</gene>
<feature type="compositionally biased region" description="Low complexity" evidence="1">
    <location>
        <begin position="14"/>
        <end position="23"/>
    </location>
</feature>
<organism evidence="2 3">
    <name type="scientific">Tepidimonas charontis</name>
    <dbReference type="NCBI Taxonomy" id="2267262"/>
    <lineage>
        <taxon>Bacteria</taxon>
        <taxon>Pseudomonadati</taxon>
        <taxon>Pseudomonadota</taxon>
        <taxon>Betaproteobacteria</taxon>
        <taxon>Burkholderiales</taxon>
        <taxon>Tepidimonas</taxon>
    </lineage>
</organism>
<feature type="region of interest" description="Disordered" evidence="1">
    <location>
        <begin position="1"/>
        <end position="30"/>
    </location>
</feature>
<dbReference type="Proteomes" id="UP000318294">
    <property type="component" value="Unassembled WGS sequence"/>
</dbReference>
<dbReference type="AlphaFoldDB" id="A0A554XBS8"/>
<evidence type="ECO:0000313" key="2">
    <source>
        <dbReference type="EMBL" id="TSE33246.1"/>
    </source>
</evidence>
<feature type="compositionally biased region" description="Polar residues" evidence="1">
    <location>
        <begin position="113"/>
        <end position="124"/>
    </location>
</feature>